<dbReference type="PANTHER" id="PTHR48104">
    <property type="entry name" value="METACASPASE-4"/>
    <property type="match status" value="1"/>
</dbReference>
<dbReference type="InterPro" id="IPR029058">
    <property type="entry name" value="AB_hydrolase_fold"/>
</dbReference>
<dbReference type="InterPro" id="IPR011600">
    <property type="entry name" value="Pept_C14_caspase"/>
</dbReference>
<name>A0ABU4H3J7_9MICO</name>
<feature type="domain" description="Peptidase C14 caspase" evidence="1">
    <location>
        <begin position="407"/>
        <end position="677"/>
    </location>
</feature>
<protein>
    <submittedName>
        <fullName evidence="2">Caspase family protein</fullName>
        <ecNumber evidence="2">3.4.22.-</ecNumber>
    </submittedName>
</protein>
<dbReference type="SUPFAM" id="SSF52129">
    <property type="entry name" value="Caspase-like"/>
    <property type="match status" value="1"/>
</dbReference>
<evidence type="ECO:0000313" key="3">
    <source>
        <dbReference type="Proteomes" id="UP001283109"/>
    </source>
</evidence>
<keyword evidence="3" id="KW-1185">Reference proteome</keyword>
<evidence type="ECO:0000313" key="2">
    <source>
        <dbReference type="EMBL" id="MDW4573840.1"/>
    </source>
</evidence>
<dbReference type="EMBL" id="JAWQEV010000004">
    <property type="protein sequence ID" value="MDW4573840.1"/>
    <property type="molecule type" value="Genomic_DNA"/>
</dbReference>
<dbReference type="EC" id="3.4.22.-" evidence="2"/>
<sequence>MPATTTTTRGAGLSAADLAALRKHVVHTADGKLAASAAAKPRTVDDFATTADDVRRMIDEDLAAFVDQRAKKTPAGETPAPVPVLIWAHGGLTDKSAGLLTAQRQVGWWKKNGVYPIHLVWESGFKTTLQDVLRGKAGERGFTDVTDLAVEAAARVLGGRKFWDDMKLDSAGSCLPSVEGGDPGGAFVLAAALREYMAANPGAVELHVAGHSAGSIYHSHFVPRLFEGDDRVESVKSVTLLAPAVRVDTFEATLLPLAETGKIQDLAIFTMDETHEKRDNTAGVYRKSLLYLVSRAFEAERDAQILGLEEHLRRSGRTMAYLGDRGERLVLGPIARGRRSSTQATSHGAFDNDEETMMSLARRVVGVPDSNEPDRLTVFPARSRDVVADVTPAPRAEPTAARGATPRKRALCIGIDEYPRDPLGGCVADAQAWSDALGKAGFQVESIHNQEATRDRILRAMLDKVSSSRDGDVVAIQFSGHGTFVPDLDGDETDEFGRRDEALCPVDFRDGQLIVDDDLGAIWDAIPEGVSVTLFFDSCHSGTVNREITPEEAEARTTPPGAKKRMTVLDADEEARFRAERAAALGDPFRAAAWRQVVAVETDRAAAPPSARADGREVLISACQPDQVALETNGHGVFTSAALSVLAKSPALTYRDFTAAVVDIIDDAYEQRPLLSAAGALGTRVLLSSAGDAAPDASAAPAAAAAALAAAVSGDGQRASAEVRTAAIVAILRATADLLEAGAD</sequence>
<organism evidence="2 3">
    <name type="scientific">Microbacterium arthrosphaerae</name>
    <dbReference type="NCBI Taxonomy" id="792652"/>
    <lineage>
        <taxon>Bacteria</taxon>
        <taxon>Bacillati</taxon>
        <taxon>Actinomycetota</taxon>
        <taxon>Actinomycetes</taxon>
        <taxon>Micrococcales</taxon>
        <taxon>Microbacteriaceae</taxon>
        <taxon>Microbacterium</taxon>
    </lineage>
</organism>
<evidence type="ECO:0000259" key="1">
    <source>
        <dbReference type="Pfam" id="PF00656"/>
    </source>
</evidence>
<dbReference type="GO" id="GO:0016787">
    <property type="term" value="F:hydrolase activity"/>
    <property type="evidence" value="ECO:0007669"/>
    <property type="project" value="UniProtKB-KW"/>
</dbReference>
<comment type="caution">
    <text evidence="2">The sequence shown here is derived from an EMBL/GenBank/DDBJ whole genome shotgun (WGS) entry which is preliminary data.</text>
</comment>
<accession>A0ABU4H3J7</accession>
<dbReference type="PANTHER" id="PTHR48104:SF30">
    <property type="entry name" value="METACASPASE-1"/>
    <property type="match status" value="1"/>
</dbReference>
<dbReference type="SUPFAM" id="SSF53474">
    <property type="entry name" value="alpha/beta-Hydrolases"/>
    <property type="match status" value="1"/>
</dbReference>
<proteinExistence type="predicted"/>
<dbReference type="InterPro" id="IPR050452">
    <property type="entry name" value="Metacaspase"/>
</dbReference>
<dbReference type="Pfam" id="PF00656">
    <property type="entry name" value="Peptidase_C14"/>
    <property type="match status" value="1"/>
</dbReference>
<dbReference type="Gene3D" id="3.40.50.1460">
    <property type="match status" value="1"/>
</dbReference>
<dbReference type="RefSeq" id="WP_318354352.1">
    <property type="nucleotide sequence ID" value="NZ_JAWQEV010000004.1"/>
</dbReference>
<dbReference type="Proteomes" id="UP001283109">
    <property type="component" value="Unassembled WGS sequence"/>
</dbReference>
<dbReference type="InterPro" id="IPR029030">
    <property type="entry name" value="Caspase-like_dom_sf"/>
</dbReference>
<gene>
    <name evidence="2" type="ORF">R8Z58_13750</name>
</gene>
<reference evidence="2 3" key="1">
    <citation type="submission" date="2023-11" db="EMBL/GenBank/DDBJ databases">
        <title>Draft genome sequence of Microbacterium arthrosphaerae JCM 30492.</title>
        <authorList>
            <person name="Zhang G."/>
            <person name="Ding Y."/>
        </authorList>
    </citation>
    <scope>NUCLEOTIDE SEQUENCE [LARGE SCALE GENOMIC DNA]</scope>
    <source>
        <strain evidence="2 3">JCM 30492</strain>
    </source>
</reference>
<keyword evidence="2" id="KW-0378">Hydrolase</keyword>